<dbReference type="AlphaFoldDB" id="N1WD88"/>
<organism evidence="1 2">
    <name type="scientific">Leptospira vanthielii serovar Holland str. Waz Holland = ATCC 700522</name>
    <dbReference type="NCBI Taxonomy" id="1218591"/>
    <lineage>
        <taxon>Bacteria</taxon>
        <taxon>Pseudomonadati</taxon>
        <taxon>Spirochaetota</taxon>
        <taxon>Spirochaetia</taxon>
        <taxon>Leptospirales</taxon>
        <taxon>Leptospiraceae</taxon>
        <taxon>Leptospira</taxon>
    </lineage>
</organism>
<reference evidence="1 2" key="1">
    <citation type="submission" date="2013-03" db="EMBL/GenBank/DDBJ databases">
        <authorList>
            <person name="Harkins D.M."/>
            <person name="Durkin A.S."/>
            <person name="Brinkac L.M."/>
            <person name="Haft D.H."/>
            <person name="Selengut J.D."/>
            <person name="Sanka R."/>
            <person name="DePew J."/>
            <person name="Purushe J."/>
            <person name="Galloway R.L."/>
            <person name="Vinetz J.M."/>
            <person name="Sutton G.G."/>
            <person name="Nierman W.C."/>
            <person name="Fouts D.E."/>
        </authorList>
    </citation>
    <scope>NUCLEOTIDE SEQUENCE [LARGE SCALE GENOMIC DNA]</scope>
    <source>
        <strain evidence="1 2">Waz Holland</strain>
    </source>
</reference>
<protein>
    <submittedName>
        <fullName evidence="1">Uncharacterized protein</fullName>
    </submittedName>
</protein>
<name>N1WD88_9LEPT</name>
<evidence type="ECO:0000313" key="1">
    <source>
        <dbReference type="EMBL" id="EMY71172.1"/>
    </source>
</evidence>
<dbReference type="EMBL" id="AOGY02000020">
    <property type="protein sequence ID" value="EMY71172.1"/>
    <property type="molecule type" value="Genomic_DNA"/>
</dbReference>
<proteinExistence type="predicted"/>
<gene>
    <name evidence="1" type="ORF">LEP1GSC199_4247</name>
</gene>
<evidence type="ECO:0000313" key="2">
    <source>
        <dbReference type="Proteomes" id="UP000012227"/>
    </source>
</evidence>
<sequence>MATSYFPPPLASPLRGLALRLAQSFGIHHPIFLSEKS</sequence>
<comment type="caution">
    <text evidence="1">The sequence shown here is derived from an EMBL/GenBank/DDBJ whole genome shotgun (WGS) entry which is preliminary data.</text>
</comment>
<dbReference type="Proteomes" id="UP000012227">
    <property type="component" value="Unassembled WGS sequence"/>
</dbReference>
<accession>N1WD88</accession>